<comment type="caution">
    <text evidence="2">The sequence shown here is derived from an EMBL/GenBank/DDBJ whole genome shotgun (WGS) entry which is preliminary data.</text>
</comment>
<organism evidence="2 3">
    <name type="scientific">Candidatus Propionivibrio dominans</name>
    <dbReference type="NCBI Taxonomy" id="2954373"/>
    <lineage>
        <taxon>Bacteria</taxon>
        <taxon>Pseudomonadati</taxon>
        <taxon>Pseudomonadota</taxon>
        <taxon>Betaproteobacteria</taxon>
        <taxon>Rhodocyclales</taxon>
        <taxon>Rhodocyclaceae</taxon>
        <taxon>Propionivibrio</taxon>
    </lineage>
</organism>
<dbReference type="AlphaFoldDB" id="A0A9D7IHQ4"/>
<dbReference type="GO" id="GO:0016810">
    <property type="term" value="F:hydrolase activity, acting on carbon-nitrogen (but not peptide) bonds"/>
    <property type="evidence" value="ECO:0007669"/>
    <property type="project" value="InterPro"/>
</dbReference>
<dbReference type="InterPro" id="IPR002509">
    <property type="entry name" value="NODB_dom"/>
</dbReference>
<reference evidence="2" key="1">
    <citation type="submission" date="2020-10" db="EMBL/GenBank/DDBJ databases">
        <title>Connecting structure to function with the recovery of over 1000 high-quality activated sludge metagenome-assembled genomes encoding full-length rRNA genes using long-read sequencing.</title>
        <authorList>
            <person name="Singleton C.M."/>
            <person name="Petriglieri F."/>
            <person name="Kristensen J.M."/>
            <person name="Kirkegaard R.H."/>
            <person name="Michaelsen T.Y."/>
            <person name="Andersen M.H."/>
            <person name="Karst S.M."/>
            <person name="Dueholm M.S."/>
            <person name="Nielsen P.H."/>
            <person name="Albertsen M."/>
        </authorList>
    </citation>
    <scope>NUCLEOTIDE SEQUENCE</scope>
    <source>
        <strain evidence="2">EsbW_18-Q3-R4-48_MAXAC.044</strain>
    </source>
</reference>
<evidence type="ECO:0000259" key="1">
    <source>
        <dbReference type="PROSITE" id="PS51677"/>
    </source>
</evidence>
<protein>
    <submittedName>
        <fullName evidence="2">Polysaccharide deacetylase family protein</fullName>
    </submittedName>
</protein>
<evidence type="ECO:0000313" key="3">
    <source>
        <dbReference type="Proteomes" id="UP000886602"/>
    </source>
</evidence>
<dbReference type="Proteomes" id="UP000886602">
    <property type="component" value="Unassembled WGS sequence"/>
</dbReference>
<accession>A0A9D7IHQ4</accession>
<sequence>MKRIALKIDVDTYRGTLSGVPALIEILQRHNAGGTFFFSLGPDHSGREELSSSLGRYYGLSTRLYGRLLPGPSIGTRCTEILRQANNTGFETGIHAWDRVGWEQKVHQAGNSWIEAEMSKSCTRFAEIFAEMPRTHGAAGWRMNRHALRLTQRLGFSYASDCRGNHPFIPVIDGEIVACPQLPSTLPTLDEILMLEPGCSPDQAADRILQLSSAIVGDHVFTLRAELEGMKFCSAFERLLGGWKSKDYQLVALREIHATLDMHQLPLHVVRFAEVPGRAGPRMMQGEAFLQD</sequence>
<proteinExistence type="predicted"/>
<feature type="domain" description="NodB homology" evidence="1">
    <location>
        <begin position="2"/>
        <end position="251"/>
    </location>
</feature>
<dbReference type="SUPFAM" id="SSF88713">
    <property type="entry name" value="Glycoside hydrolase/deacetylase"/>
    <property type="match status" value="1"/>
</dbReference>
<dbReference type="PROSITE" id="PS51677">
    <property type="entry name" value="NODB"/>
    <property type="match status" value="1"/>
</dbReference>
<dbReference type="EMBL" id="JADJNC010000030">
    <property type="protein sequence ID" value="MBK7424399.1"/>
    <property type="molecule type" value="Genomic_DNA"/>
</dbReference>
<gene>
    <name evidence="2" type="ORF">IPJ48_15695</name>
</gene>
<dbReference type="Gene3D" id="3.20.20.370">
    <property type="entry name" value="Glycoside hydrolase/deacetylase"/>
    <property type="match status" value="1"/>
</dbReference>
<dbReference type="GO" id="GO:0005975">
    <property type="term" value="P:carbohydrate metabolic process"/>
    <property type="evidence" value="ECO:0007669"/>
    <property type="project" value="InterPro"/>
</dbReference>
<evidence type="ECO:0000313" key="2">
    <source>
        <dbReference type="EMBL" id="MBK7424399.1"/>
    </source>
</evidence>
<name>A0A9D7IHQ4_9RHOO</name>
<dbReference type="InterPro" id="IPR011330">
    <property type="entry name" value="Glyco_hydro/deAcase_b/a-brl"/>
</dbReference>